<dbReference type="GO" id="GO:0006270">
    <property type="term" value="P:DNA replication initiation"/>
    <property type="evidence" value="ECO:0007669"/>
    <property type="project" value="UniProtKB-ARBA"/>
</dbReference>
<sequence>MNKTDLIDHVASSAGMSKTAAGDAVDAVLSGITASLSGGGSVSLVGFGTFSVTARAARTARNPRTGEAIAVAASNAPKFKPGKALKDAVN</sequence>
<dbReference type="GO" id="GO:1990103">
    <property type="term" value="C:DnaA-HU complex"/>
    <property type="evidence" value="ECO:0007669"/>
    <property type="project" value="UniProtKB-ARBA"/>
</dbReference>
<dbReference type="Pfam" id="PF00216">
    <property type="entry name" value="Bac_DNA_binding"/>
    <property type="match status" value="1"/>
</dbReference>
<dbReference type="PANTHER" id="PTHR33175:SF3">
    <property type="entry name" value="DNA-BINDING PROTEIN HU-BETA"/>
    <property type="match status" value="1"/>
</dbReference>
<evidence type="ECO:0000256" key="5">
    <source>
        <dbReference type="RuleBase" id="RU003939"/>
    </source>
</evidence>
<protein>
    <submittedName>
        <fullName evidence="6">Histone-like protein</fullName>
    </submittedName>
</protein>
<dbReference type="GO" id="GO:0030261">
    <property type="term" value="P:chromosome condensation"/>
    <property type="evidence" value="ECO:0007669"/>
    <property type="project" value="UniProtKB-KW"/>
</dbReference>
<evidence type="ECO:0000313" key="6">
    <source>
        <dbReference type="EMBL" id="EAU56019.1"/>
    </source>
</evidence>
<proteinExistence type="inferred from homology"/>
<dbReference type="EMBL" id="AATS01000001">
    <property type="protein sequence ID" value="EAU56019.1"/>
    <property type="molecule type" value="Genomic_DNA"/>
</dbReference>
<accession>Q0F3C2</accession>
<dbReference type="STRING" id="314344.AL013_13205"/>
<dbReference type="FunFam" id="4.10.520.10:FF:000001">
    <property type="entry name" value="DNA-binding protein HU"/>
    <property type="match status" value="1"/>
</dbReference>
<dbReference type="HOGENOM" id="CLU_105066_3_1_0"/>
<evidence type="ECO:0000256" key="4">
    <source>
        <dbReference type="ARBA" id="ARBA00023125"/>
    </source>
</evidence>
<evidence type="ECO:0000256" key="3">
    <source>
        <dbReference type="ARBA" id="ARBA00023067"/>
    </source>
</evidence>
<dbReference type="GO" id="GO:0005829">
    <property type="term" value="C:cytosol"/>
    <property type="evidence" value="ECO:0007669"/>
    <property type="project" value="TreeGrafter"/>
</dbReference>
<dbReference type="Gene3D" id="4.10.520.10">
    <property type="entry name" value="IHF-like DNA-binding proteins"/>
    <property type="match status" value="1"/>
</dbReference>
<dbReference type="RefSeq" id="WP_009851165.1">
    <property type="nucleotide sequence ID" value="NZ_DS022295.1"/>
</dbReference>
<dbReference type="CDD" id="cd13831">
    <property type="entry name" value="HU"/>
    <property type="match status" value="1"/>
</dbReference>
<dbReference type="GO" id="GO:0006351">
    <property type="term" value="P:DNA-templated transcription"/>
    <property type="evidence" value="ECO:0007669"/>
    <property type="project" value="UniProtKB-ARBA"/>
</dbReference>
<evidence type="ECO:0000256" key="1">
    <source>
        <dbReference type="ARBA" id="ARBA00003819"/>
    </source>
</evidence>
<dbReference type="InterPro" id="IPR000119">
    <property type="entry name" value="Hist_DNA-bd"/>
</dbReference>
<dbReference type="GO" id="GO:0003677">
    <property type="term" value="F:DNA binding"/>
    <property type="evidence" value="ECO:0007669"/>
    <property type="project" value="UniProtKB-KW"/>
</dbReference>
<dbReference type="PROSITE" id="PS00045">
    <property type="entry name" value="HISTONE_LIKE"/>
    <property type="match status" value="1"/>
</dbReference>
<dbReference type="GO" id="GO:0042802">
    <property type="term" value="F:identical protein binding"/>
    <property type="evidence" value="ECO:0007669"/>
    <property type="project" value="UniProtKB-ARBA"/>
</dbReference>
<dbReference type="PANTHER" id="PTHR33175">
    <property type="entry name" value="DNA-BINDING PROTEIN HU"/>
    <property type="match status" value="1"/>
</dbReference>
<organism evidence="6 7">
    <name type="scientific">Mariprofundus ferrooxydans PV-1</name>
    <dbReference type="NCBI Taxonomy" id="314345"/>
    <lineage>
        <taxon>Bacteria</taxon>
        <taxon>Pseudomonadati</taxon>
        <taxon>Pseudomonadota</taxon>
        <taxon>Candidatius Mariprofundia</taxon>
        <taxon>Mariprofundales</taxon>
        <taxon>Mariprofundaceae</taxon>
        <taxon>Mariprofundus</taxon>
    </lineage>
</organism>
<dbReference type="Proteomes" id="UP000005297">
    <property type="component" value="Unassembled WGS sequence"/>
</dbReference>
<reference evidence="6 7" key="1">
    <citation type="submission" date="2006-09" db="EMBL/GenBank/DDBJ databases">
        <authorList>
            <person name="Emerson D."/>
            <person name="Ferriera S."/>
            <person name="Johnson J."/>
            <person name="Kravitz S."/>
            <person name="Halpern A."/>
            <person name="Remington K."/>
            <person name="Beeson K."/>
            <person name="Tran B."/>
            <person name="Rogers Y.-H."/>
            <person name="Friedman R."/>
            <person name="Venter J.C."/>
        </authorList>
    </citation>
    <scope>NUCLEOTIDE SEQUENCE [LARGE SCALE GENOMIC DNA]</scope>
    <source>
        <strain evidence="6 7">PV-1</strain>
    </source>
</reference>
<dbReference type="AlphaFoldDB" id="Q0F3C2"/>
<dbReference type="SUPFAM" id="SSF47729">
    <property type="entry name" value="IHF-like DNA-binding proteins"/>
    <property type="match status" value="1"/>
</dbReference>
<gene>
    <name evidence="6" type="ORF">SPV1_04343</name>
</gene>
<comment type="function">
    <text evidence="1">Histone-like DNA-binding protein which is capable of wrapping DNA to stabilize it, and thus to prevent its denaturation under extreme environmental conditions.</text>
</comment>
<dbReference type="InterPro" id="IPR010992">
    <property type="entry name" value="IHF-like_DNA-bd_dom_sf"/>
</dbReference>
<keyword evidence="7" id="KW-1185">Reference proteome</keyword>
<dbReference type="OrthoDB" id="5295544at2"/>
<keyword evidence="3" id="KW-0226">DNA condensation</keyword>
<comment type="caution">
    <text evidence="6">The sequence shown here is derived from an EMBL/GenBank/DDBJ whole genome shotgun (WGS) entry which is preliminary data.</text>
</comment>
<dbReference type="InterPro" id="IPR020816">
    <property type="entry name" value="Histone-like_DNA-bd_CS"/>
</dbReference>
<comment type="similarity">
    <text evidence="2 5">Belongs to the bacterial histone-like protein family.</text>
</comment>
<evidence type="ECO:0000313" key="7">
    <source>
        <dbReference type="Proteomes" id="UP000005297"/>
    </source>
</evidence>
<name>Q0F3C2_9PROT</name>
<dbReference type="PRINTS" id="PR01727">
    <property type="entry name" value="DNABINDINGHU"/>
</dbReference>
<keyword evidence="4" id="KW-0238">DNA-binding</keyword>
<evidence type="ECO:0000256" key="2">
    <source>
        <dbReference type="ARBA" id="ARBA00010529"/>
    </source>
</evidence>
<dbReference type="InParanoid" id="Q0F3C2"/>
<dbReference type="GO" id="GO:0030527">
    <property type="term" value="F:structural constituent of chromatin"/>
    <property type="evidence" value="ECO:0007669"/>
    <property type="project" value="InterPro"/>
</dbReference>
<dbReference type="SMART" id="SM00411">
    <property type="entry name" value="BHL"/>
    <property type="match status" value="1"/>
</dbReference>
<dbReference type="eggNOG" id="COG0776">
    <property type="taxonomic scope" value="Bacteria"/>
</dbReference>
<dbReference type="FunCoup" id="Q0F3C2">
    <property type="interactions" value="450"/>
</dbReference>
<dbReference type="GO" id="GO:1990178">
    <property type="term" value="C:HU-DNA complex"/>
    <property type="evidence" value="ECO:0007669"/>
    <property type="project" value="UniProtKB-ARBA"/>
</dbReference>